<feature type="transmembrane region" description="Helical" evidence="1">
    <location>
        <begin position="110"/>
        <end position="133"/>
    </location>
</feature>
<dbReference type="AlphaFoldDB" id="A0A1A9W7H2"/>
<feature type="transmembrane region" description="Helical" evidence="1">
    <location>
        <begin position="12"/>
        <end position="29"/>
    </location>
</feature>
<dbReference type="VEuPathDB" id="VectorBase:GBRI008915"/>
<dbReference type="Proteomes" id="UP000091820">
    <property type="component" value="Unassembled WGS sequence"/>
</dbReference>
<sequence>MDNRKGGAPDLGGALSSGFGGLLSGFGALPPLVSPPSDDELPAAGVEGFVGVPTVGCVLPGFSPFAVSSILGLVASVLAASWALALVASVLAASWVLALIASVLAASWALALVASALAASWALALAASAEALINSLSSSVSSPNISKDLNVVELIHELAKSKSKHSKPSLRLYASFSLKYYNERRKEITITMVTVHQHIYLP</sequence>
<keyword evidence="1" id="KW-0472">Membrane</keyword>
<feature type="transmembrane region" description="Helical" evidence="1">
    <location>
        <begin position="82"/>
        <end position="104"/>
    </location>
</feature>
<evidence type="ECO:0000313" key="2">
    <source>
        <dbReference type="EnsemblMetazoa" id="GBRI008915-PA"/>
    </source>
</evidence>
<proteinExistence type="predicted"/>
<keyword evidence="3" id="KW-1185">Reference proteome</keyword>
<accession>A0A1A9W7H2</accession>
<evidence type="ECO:0000256" key="1">
    <source>
        <dbReference type="SAM" id="Phobius"/>
    </source>
</evidence>
<organism evidence="2 3">
    <name type="scientific">Glossina brevipalpis</name>
    <dbReference type="NCBI Taxonomy" id="37001"/>
    <lineage>
        <taxon>Eukaryota</taxon>
        <taxon>Metazoa</taxon>
        <taxon>Ecdysozoa</taxon>
        <taxon>Arthropoda</taxon>
        <taxon>Hexapoda</taxon>
        <taxon>Insecta</taxon>
        <taxon>Pterygota</taxon>
        <taxon>Neoptera</taxon>
        <taxon>Endopterygota</taxon>
        <taxon>Diptera</taxon>
        <taxon>Brachycera</taxon>
        <taxon>Muscomorpha</taxon>
        <taxon>Hippoboscoidea</taxon>
        <taxon>Glossinidae</taxon>
        <taxon>Glossina</taxon>
    </lineage>
</organism>
<keyword evidence="1" id="KW-1133">Transmembrane helix</keyword>
<dbReference type="EnsemblMetazoa" id="GBRI008915-RA">
    <property type="protein sequence ID" value="GBRI008915-PA"/>
    <property type="gene ID" value="GBRI008915"/>
</dbReference>
<protein>
    <submittedName>
        <fullName evidence="2">Uncharacterized protein</fullName>
    </submittedName>
</protein>
<keyword evidence="1" id="KW-0812">Transmembrane</keyword>
<evidence type="ECO:0000313" key="3">
    <source>
        <dbReference type="Proteomes" id="UP000091820"/>
    </source>
</evidence>
<reference evidence="3" key="1">
    <citation type="submission" date="2014-03" db="EMBL/GenBank/DDBJ databases">
        <authorList>
            <person name="Aksoy S."/>
            <person name="Warren W."/>
            <person name="Wilson R.K."/>
        </authorList>
    </citation>
    <scope>NUCLEOTIDE SEQUENCE [LARGE SCALE GENOMIC DNA]</scope>
    <source>
        <strain evidence="3">IAEA</strain>
    </source>
</reference>
<name>A0A1A9W7H2_9MUSC</name>
<feature type="transmembrane region" description="Helical" evidence="1">
    <location>
        <begin position="49"/>
        <end position="75"/>
    </location>
</feature>
<reference evidence="2" key="2">
    <citation type="submission" date="2020-05" db="UniProtKB">
        <authorList>
            <consortium name="EnsemblMetazoa"/>
        </authorList>
    </citation>
    <scope>IDENTIFICATION</scope>
    <source>
        <strain evidence="2">IAEA</strain>
    </source>
</reference>